<gene>
    <name evidence="1" type="ORF">UFOVP343_40</name>
</gene>
<dbReference type="EMBL" id="LR796358">
    <property type="protein sequence ID" value="CAB4139089.1"/>
    <property type="molecule type" value="Genomic_DNA"/>
</dbReference>
<protein>
    <submittedName>
        <fullName evidence="1">Uncharacterized protein</fullName>
    </submittedName>
</protein>
<proteinExistence type="predicted"/>
<evidence type="ECO:0000313" key="1">
    <source>
        <dbReference type="EMBL" id="CAB4139089.1"/>
    </source>
</evidence>
<reference evidence="1" key="1">
    <citation type="submission" date="2020-04" db="EMBL/GenBank/DDBJ databases">
        <authorList>
            <person name="Chiriac C."/>
            <person name="Salcher M."/>
            <person name="Ghai R."/>
            <person name="Kavagutti S V."/>
        </authorList>
    </citation>
    <scope>NUCLEOTIDE SEQUENCE</scope>
</reference>
<accession>A0A6J5M5K3</accession>
<organism evidence="1">
    <name type="scientific">uncultured Caudovirales phage</name>
    <dbReference type="NCBI Taxonomy" id="2100421"/>
    <lineage>
        <taxon>Viruses</taxon>
        <taxon>Duplodnaviria</taxon>
        <taxon>Heunggongvirae</taxon>
        <taxon>Uroviricota</taxon>
        <taxon>Caudoviricetes</taxon>
        <taxon>Peduoviridae</taxon>
        <taxon>Maltschvirus</taxon>
        <taxon>Maltschvirus maltsch</taxon>
    </lineage>
</organism>
<name>A0A6J5M5K3_9CAUD</name>
<sequence>MSDEDFEKIIEELEAKCEELIECNEQFSVDNQNLKYQRDKAWQNILHWRNKSFELEEKIAVMTTERDEAFKRAAHAEKMWGEDDVQRANAVTTERARIVKLLDGIDRTDWTTTGGGRLASE</sequence>